<dbReference type="Proteomes" id="UP000887577">
    <property type="component" value="Unplaced"/>
</dbReference>
<dbReference type="InterPro" id="IPR001680">
    <property type="entry name" value="WD40_rpt"/>
</dbReference>
<dbReference type="InterPro" id="IPR015943">
    <property type="entry name" value="WD40/YVTN_repeat-like_dom_sf"/>
</dbReference>
<dbReference type="AlphaFoldDB" id="A0A914XTB6"/>
<keyword evidence="1" id="KW-1185">Reference proteome</keyword>
<proteinExistence type="predicted"/>
<dbReference type="GO" id="GO:0005730">
    <property type="term" value="C:nucleolus"/>
    <property type="evidence" value="ECO:0007669"/>
    <property type="project" value="InterPro"/>
</dbReference>
<dbReference type="Gene3D" id="2.130.10.10">
    <property type="entry name" value="YVTN repeat-like/Quinoprotein amine dehydrogenase"/>
    <property type="match status" value="2"/>
</dbReference>
<reference evidence="2" key="1">
    <citation type="submission" date="2022-11" db="UniProtKB">
        <authorList>
            <consortium name="WormBaseParasite"/>
        </authorList>
    </citation>
    <scope>IDENTIFICATION</scope>
</reference>
<dbReference type="SUPFAM" id="SSF50978">
    <property type="entry name" value="WD40 repeat-like"/>
    <property type="match status" value="1"/>
</dbReference>
<dbReference type="Pfam" id="PF00400">
    <property type="entry name" value="WD40"/>
    <property type="match status" value="1"/>
</dbReference>
<sequence>MCDAYVGAATGAFKCVSFKDGKITNANTIAELIPKETEITAMCYGDTEQTEVIACQANRKIKLYNSITNLYSELFTVEGCEGKIVGLSMLAADKIITAASSGHLQIWTPEGKLLTSDNWNAGNDIFAFDKKPSSSSIIATAGKENLLKVWDVETHQTTWSARSVKHDKLNLRVPILDNALRFLNENEIVTVTGTSHIRIYDPRTQRKPIHELKYMDTPITALSLCHRENHIIASNTTGEMGLFDLRGGVKLLYKFRGFSGAVRSISAHPTEPFVISVGIDRHIRLHNIDTKKMVKKIYAKVRMNCCLIKNQNECALVKVEK</sequence>
<protein>
    <submittedName>
        <fullName evidence="2">WD repeat domain 74</fullName>
    </submittedName>
</protein>
<dbReference type="PANTHER" id="PTHR16038:SF4">
    <property type="entry name" value="WD REPEAT-CONTAINING PROTEIN 74"/>
    <property type="match status" value="1"/>
</dbReference>
<evidence type="ECO:0000313" key="1">
    <source>
        <dbReference type="Proteomes" id="UP000887577"/>
    </source>
</evidence>
<dbReference type="WBParaSite" id="PSU_v2.g10208.t1">
    <property type="protein sequence ID" value="PSU_v2.g10208.t1"/>
    <property type="gene ID" value="PSU_v2.g10208"/>
</dbReference>
<name>A0A914XTB6_9BILA</name>
<dbReference type="GO" id="GO:0042273">
    <property type="term" value="P:ribosomal large subunit biogenesis"/>
    <property type="evidence" value="ECO:0007669"/>
    <property type="project" value="InterPro"/>
</dbReference>
<dbReference type="InterPro" id="IPR037379">
    <property type="entry name" value="WDR74/Nsa1"/>
</dbReference>
<dbReference type="SMART" id="SM00320">
    <property type="entry name" value="WD40"/>
    <property type="match status" value="5"/>
</dbReference>
<dbReference type="GO" id="GO:0030687">
    <property type="term" value="C:preribosome, large subunit precursor"/>
    <property type="evidence" value="ECO:0007669"/>
    <property type="project" value="TreeGrafter"/>
</dbReference>
<dbReference type="InterPro" id="IPR036322">
    <property type="entry name" value="WD40_repeat_dom_sf"/>
</dbReference>
<dbReference type="PANTHER" id="PTHR16038">
    <property type="entry name" value="NOP SEVEN ASSOCIATED PROTEIN 1"/>
    <property type="match status" value="1"/>
</dbReference>
<organism evidence="1 2">
    <name type="scientific">Panagrolaimus superbus</name>
    <dbReference type="NCBI Taxonomy" id="310955"/>
    <lineage>
        <taxon>Eukaryota</taxon>
        <taxon>Metazoa</taxon>
        <taxon>Ecdysozoa</taxon>
        <taxon>Nematoda</taxon>
        <taxon>Chromadorea</taxon>
        <taxon>Rhabditida</taxon>
        <taxon>Tylenchina</taxon>
        <taxon>Panagrolaimomorpha</taxon>
        <taxon>Panagrolaimoidea</taxon>
        <taxon>Panagrolaimidae</taxon>
        <taxon>Panagrolaimus</taxon>
    </lineage>
</organism>
<evidence type="ECO:0000313" key="2">
    <source>
        <dbReference type="WBParaSite" id="PSU_v2.g10208.t1"/>
    </source>
</evidence>
<accession>A0A914XTB6</accession>